<dbReference type="GO" id="GO:0005667">
    <property type="term" value="C:transcription regulator complex"/>
    <property type="evidence" value="ECO:0007669"/>
    <property type="project" value="TreeGrafter"/>
</dbReference>
<dbReference type="PROSITE" id="PS50016">
    <property type="entry name" value="ZF_PHD_2"/>
    <property type="match status" value="1"/>
</dbReference>
<keyword evidence="21" id="KW-1185">Reference proteome</keyword>
<proteinExistence type="predicted"/>
<dbReference type="InterPro" id="IPR011011">
    <property type="entry name" value="Znf_FYVE_PHD"/>
</dbReference>
<dbReference type="InterPro" id="IPR013083">
    <property type="entry name" value="Znf_RING/FYVE/PHD"/>
</dbReference>
<comment type="caution">
    <text evidence="20">The sequence shown here is derived from an EMBL/GenBank/DDBJ whole genome shotgun (WGS) entry which is preliminary data.</text>
</comment>
<feature type="domain" description="TAZ-type" evidence="17">
    <location>
        <begin position="1331"/>
        <end position="1413"/>
    </location>
</feature>
<dbReference type="PROSITE" id="PS50134">
    <property type="entry name" value="ZF_TAZ"/>
    <property type="match status" value="1"/>
</dbReference>
<dbReference type="Gene3D" id="1.20.1020.10">
    <property type="entry name" value="TAZ domain"/>
    <property type="match status" value="1"/>
</dbReference>
<evidence type="ECO:0000256" key="13">
    <source>
        <dbReference type="ARBA" id="ARBA00048017"/>
    </source>
</evidence>
<dbReference type="PANTHER" id="PTHR13808:SF53">
    <property type="entry name" value="HISTONE ACETYLTRANSFERASE HAC2"/>
    <property type="match status" value="1"/>
</dbReference>
<keyword evidence="3" id="KW-0808">Transferase</keyword>
<dbReference type="PROSITE" id="PS51727">
    <property type="entry name" value="CBP_P300_HAT"/>
    <property type="match status" value="1"/>
</dbReference>
<comment type="catalytic activity">
    <reaction evidence="13">
        <text>L-lysyl-[protein] + acetyl-CoA = N(6)-acetyl-L-lysyl-[protein] + CoA + H(+)</text>
        <dbReference type="Rhea" id="RHEA:45948"/>
        <dbReference type="Rhea" id="RHEA-COMP:9752"/>
        <dbReference type="Rhea" id="RHEA-COMP:10731"/>
        <dbReference type="ChEBI" id="CHEBI:15378"/>
        <dbReference type="ChEBI" id="CHEBI:29969"/>
        <dbReference type="ChEBI" id="CHEBI:57287"/>
        <dbReference type="ChEBI" id="CHEBI:57288"/>
        <dbReference type="ChEBI" id="CHEBI:61930"/>
        <dbReference type="EC" id="2.3.1.48"/>
    </reaction>
</comment>
<evidence type="ECO:0000259" key="19">
    <source>
        <dbReference type="PROSITE" id="PS51727"/>
    </source>
</evidence>
<dbReference type="Gene3D" id="3.30.60.90">
    <property type="match status" value="1"/>
</dbReference>
<name>A0AAW2DYR4_9ROSI</name>
<dbReference type="Proteomes" id="UP001459277">
    <property type="component" value="Unassembled WGS sequence"/>
</dbReference>
<dbReference type="InterPro" id="IPR000433">
    <property type="entry name" value="Znf_ZZ"/>
</dbReference>
<dbReference type="SUPFAM" id="SSF57933">
    <property type="entry name" value="TAZ domain"/>
    <property type="match status" value="1"/>
</dbReference>
<dbReference type="GO" id="GO:0000123">
    <property type="term" value="C:histone acetyltransferase complex"/>
    <property type="evidence" value="ECO:0007669"/>
    <property type="project" value="TreeGrafter"/>
</dbReference>
<dbReference type="PROSITE" id="PS01357">
    <property type="entry name" value="ZF_ZZ_1"/>
    <property type="match status" value="1"/>
</dbReference>
<dbReference type="PANTHER" id="PTHR13808">
    <property type="entry name" value="CBP/P300-RELATED"/>
    <property type="match status" value="1"/>
</dbReference>
<comment type="subcellular location">
    <subcellularLocation>
        <location evidence="1">Nucleus</location>
    </subcellularLocation>
</comment>
<evidence type="ECO:0000259" key="18">
    <source>
        <dbReference type="PROSITE" id="PS50135"/>
    </source>
</evidence>
<evidence type="ECO:0000313" key="20">
    <source>
        <dbReference type="EMBL" id="KAL0015254.1"/>
    </source>
</evidence>
<dbReference type="SMART" id="SM00551">
    <property type="entry name" value="ZnF_TAZ"/>
    <property type="match status" value="1"/>
</dbReference>
<evidence type="ECO:0000256" key="10">
    <source>
        <dbReference type="ARBA" id="ARBA00023163"/>
    </source>
</evidence>
<organism evidence="20 21">
    <name type="scientific">Lithocarpus litseifolius</name>
    <dbReference type="NCBI Taxonomy" id="425828"/>
    <lineage>
        <taxon>Eukaryota</taxon>
        <taxon>Viridiplantae</taxon>
        <taxon>Streptophyta</taxon>
        <taxon>Embryophyta</taxon>
        <taxon>Tracheophyta</taxon>
        <taxon>Spermatophyta</taxon>
        <taxon>Magnoliopsida</taxon>
        <taxon>eudicotyledons</taxon>
        <taxon>Gunneridae</taxon>
        <taxon>Pentapetalae</taxon>
        <taxon>rosids</taxon>
        <taxon>fabids</taxon>
        <taxon>Fagales</taxon>
        <taxon>Fagaceae</taxon>
        <taxon>Lithocarpus</taxon>
    </lineage>
</organism>
<feature type="domain" description="ZZ-type" evidence="18">
    <location>
        <begin position="1123"/>
        <end position="1186"/>
    </location>
</feature>
<dbReference type="PROSITE" id="PS50135">
    <property type="entry name" value="ZF_ZZ_2"/>
    <property type="match status" value="1"/>
</dbReference>
<feature type="region of interest" description="Disordered" evidence="15">
    <location>
        <begin position="1307"/>
        <end position="1332"/>
    </location>
</feature>
<keyword evidence="7" id="KW-0156">Chromatin regulator</keyword>
<evidence type="ECO:0000256" key="5">
    <source>
        <dbReference type="ARBA" id="ARBA00022771"/>
    </source>
</evidence>
<evidence type="ECO:0000256" key="3">
    <source>
        <dbReference type="ARBA" id="ARBA00022679"/>
    </source>
</evidence>
<evidence type="ECO:0000256" key="11">
    <source>
        <dbReference type="ARBA" id="ARBA00023242"/>
    </source>
</evidence>
<dbReference type="Pfam" id="PF02135">
    <property type="entry name" value="zf-TAZ"/>
    <property type="match status" value="1"/>
</dbReference>
<accession>A0AAW2DYR4</accession>
<evidence type="ECO:0000259" key="17">
    <source>
        <dbReference type="PROSITE" id="PS50134"/>
    </source>
</evidence>
<feature type="domain" description="PHD-type" evidence="16">
    <location>
        <begin position="716"/>
        <end position="793"/>
    </location>
</feature>
<keyword evidence="4" id="KW-0479">Metal-binding</keyword>
<keyword evidence="5 14" id="KW-0863">Zinc-finger</keyword>
<dbReference type="EMBL" id="JAZDWU010000001">
    <property type="protein sequence ID" value="KAL0015254.1"/>
    <property type="molecule type" value="Genomic_DNA"/>
</dbReference>
<keyword evidence="8" id="KW-0805">Transcription regulation</keyword>
<keyword evidence="9" id="KW-0010">Activator</keyword>
<keyword evidence="6" id="KW-0862">Zinc</keyword>
<feature type="compositionally biased region" description="Basic and acidic residues" evidence="15">
    <location>
        <begin position="1315"/>
        <end position="1332"/>
    </location>
</feature>
<dbReference type="InterPro" id="IPR019787">
    <property type="entry name" value="Znf_PHD-finger"/>
</dbReference>
<evidence type="ECO:0000256" key="4">
    <source>
        <dbReference type="ARBA" id="ARBA00022723"/>
    </source>
</evidence>
<evidence type="ECO:0000313" key="21">
    <source>
        <dbReference type="Proteomes" id="UP001459277"/>
    </source>
</evidence>
<dbReference type="InterPro" id="IPR013178">
    <property type="entry name" value="Histone_AcTrfase_Rtt109/CBP"/>
</dbReference>
<dbReference type="GO" id="GO:0031490">
    <property type="term" value="F:chromatin DNA binding"/>
    <property type="evidence" value="ECO:0007669"/>
    <property type="project" value="TreeGrafter"/>
</dbReference>
<evidence type="ECO:0000256" key="14">
    <source>
        <dbReference type="PROSITE-ProRule" id="PRU00228"/>
    </source>
</evidence>
<dbReference type="Pfam" id="PF00628">
    <property type="entry name" value="PHD"/>
    <property type="match status" value="1"/>
</dbReference>
<dbReference type="InterPro" id="IPR000197">
    <property type="entry name" value="Znf_TAZ"/>
</dbReference>
<evidence type="ECO:0000256" key="8">
    <source>
        <dbReference type="ARBA" id="ARBA00023015"/>
    </source>
</evidence>
<evidence type="ECO:0000256" key="1">
    <source>
        <dbReference type="ARBA" id="ARBA00004123"/>
    </source>
</evidence>
<dbReference type="GO" id="GO:0003713">
    <property type="term" value="F:transcription coactivator activity"/>
    <property type="evidence" value="ECO:0007669"/>
    <property type="project" value="TreeGrafter"/>
</dbReference>
<evidence type="ECO:0000256" key="6">
    <source>
        <dbReference type="ARBA" id="ARBA00022833"/>
    </source>
</evidence>
<gene>
    <name evidence="20" type="ORF">SO802_002323</name>
</gene>
<feature type="domain" description="CBP/p300-type HAT" evidence="19">
    <location>
        <begin position="808"/>
        <end position="1241"/>
    </location>
</feature>
<evidence type="ECO:0000256" key="7">
    <source>
        <dbReference type="ARBA" id="ARBA00022853"/>
    </source>
</evidence>
<dbReference type="InterPro" id="IPR001965">
    <property type="entry name" value="Znf_PHD"/>
</dbReference>
<evidence type="ECO:0000256" key="2">
    <source>
        <dbReference type="ARBA" id="ARBA00013184"/>
    </source>
</evidence>
<dbReference type="GO" id="GO:0045944">
    <property type="term" value="P:positive regulation of transcription by RNA polymerase II"/>
    <property type="evidence" value="ECO:0007669"/>
    <property type="project" value="TreeGrafter"/>
</dbReference>
<dbReference type="EC" id="2.3.1.48" evidence="2"/>
<dbReference type="Gene3D" id="3.30.40.10">
    <property type="entry name" value="Zinc/RING finger domain, C3HC4 (zinc finger)"/>
    <property type="match status" value="1"/>
</dbReference>
<keyword evidence="10" id="KW-0804">Transcription</keyword>
<dbReference type="SMART" id="SM01250">
    <property type="entry name" value="KAT11"/>
    <property type="match status" value="1"/>
</dbReference>
<dbReference type="InterPro" id="IPR043145">
    <property type="entry name" value="Znf_ZZ_sf"/>
</dbReference>
<protein>
    <recommendedName>
        <fullName evidence="2">histone acetyltransferase</fullName>
        <ecNumber evidence="2">2.3.1.48</ecNumber>
    </recommendedName>
</protein>
<dbReference type="GO" id="GO:0008270">
    <property type="term" value="F:zinc ion binding"/>
    <property type="evidence" value="ECO:0007669"/>
    <property type="project" value="UniProtKB-KW"/>
</dbReference>
<evidence type="ECO:0000256" key="15">
    <source>
        <dbReference type="SAM" id="MobiDB-lite"/>
    </source>
</evidence>
<evidence type="ECO:0000256" key="12">
    <source>
        <dbReference type="ARBA" id="ARBA00023315"/>
    </source>
</evidence>
<keyword evidence="12" id="KW-0012">Acyltransferase</keyword>
<dbReference type="SMART" id="SM00249">
    <property type="entry name" value="PHD"/>
    <property type="match status" value="1"/>
</dbReference>
<dbReference type="InterPro" id="IPR035898">
    <property type="entry name" value="TAZ_dom_sf"/>
</dbReference>
<keyword evidence="11" id="KW-0539">Nucleus</keyword>
<dbReference type="SUPFAM" id="SSF57850">
    <property type="entry name" value="RING/U-box"/>
    <property type="match status" value="1"/>
</dbReference>
<dbReference type="CDD" id="cd15614">
    <property type="entry name" value="PHD_HAC_like"/>
    <property type="match status" value="1"/>
</dbReference>
<evidence type="ECO:0000256" key="9">
    <source>
        <dbReference type="ARBA" id="ARBA00023159"/>
    </source>
</evidence>
<dbReference type="GO" id="GO:0005634">
    <property type="term" value="C:nucleus"/>
    <property type="evidence" value="ECO:0007669"/>
    <property type="project" value="UniProtKB-SubCell"/>
</dbReference>
<sequence length="1432" mass="162662">MMNAKQCMFGQTLGQIPNLSVPNIQSLSQMGDNGLGWQQVGSASCWRDPFPQQNIYDANSYQHDYCNSDAPKPPDFFDVASTGFTEHNMVITKNTDQLHFMKGNEWDYANMITSCDLEELLPPMVLSPQETSNITMFFNENEISDVGLFNGGPGSLQGNQKYDSEASFKCHFQQQQLDHGMFCNFLPKTHVILNSFCVGNNQLTQSMVLPSASREHPSDFLIPQHCIHQVPVPLMPSMISNGQISTLEDIMQYYSVKSESSQHQTHESYVQFDKPSKAWSECCSVDQYELFHQNECEQPQFLSENLDGVQRLASGISTPTGFQSKRTEGSLLMDFYGRAPDRPNSGNYFDVLPPFKRRKMENPMCTSPNENESSHQLAPLLVQPCSPEGLVNLKQKFDSSVSINSEVPMADMEDNVNANSNKLGYRSVPVLPIHSQKKSEKSQHQPHRNECEQHQFLSEKLDGVQHLASGISTRTGFQSKRIANSLLMDFYCSGPDGPNSGNYFDVLPPLKLQKMENPMCTSPNENETSHQSAPSLVRPCTPEGLVNLKQKFDVLSSINSEVRMVDMEDNVNENSTKSGSRSVPVLPKELSFDHKEKEVKVRSEMYQTEPEIENKSTAPETNCVKEVQSGNMKIRGVSLTEFFNAEQLKEHILSLRKWVGKTIAKEERGNSENVCQLCASGNHSFAPVPIYCSRCGTCIKRSVIYYYTTDESGTQNCFCSSCYKNSQAGNIKFQGISVSKATLNKKKNDEEAEEPWVQCDKCDRWQHQICALYNEKRDLENKAEYICPKCLIKEIETGKCVPLPKNGVLGAKDLPRTMLSDHIEQRLLRSLTREKEERAKAEGKNLDKVPGAEDLVVRVVSSFDKHLKVKKQFLDIFDDEKYPAEFQYRSKVILLFQKTEGVDVCLFGMYVQEFGSECSPPNQRCVYLAYLDSVKHFRPEIKTITGECLRTFVYHEIMIGYLDFCKNRGFASCYIWACPPSKGEDYILYCHPEIQRTPNSDQLRHWYLLMLRKAAKENIVINSTNLYDSFFVPNGECKYKVTAARLPYFDGDYWSGAVEDEIRSLEKESPGESQRKLKKVMRNRALKGMGHATPSGNTTKDIQIMQKLGETILPNKEDFIIVHLQFICTHCCEVILSGHRWICNQCKSFQLCERCHDEKKNLYGMDTHTSMSNNKHLLSQVMVDDVPSVTEDEDLTLDTGLFENRHTFLSFCQGNRYQFDTLRRAKHSSMMILHHLHNPTLETTETNCSNCLKVTTVDQSRGSGICPELVVSAACNQEKGRSCHNHELIQQFPTTCHGVDTKEAKQKTSHVHSSTIKEIKEEKQKASHVHSSTEKEKCKRKLLAMLAHAFQCVACPCSDQNCVKMRRLFQHAKKCTSWVRGDCQQCRKGRALLILHSRNCTESDCRVLCCMDLKKHAEARALQTDTWCRDAT</sequence>
<dbReference type="InterPro" id="IPR031162">
    <property type="entry name" value="CBP_P300_HAT"/>
</dbReference>
<dbReference type="SUPFAM" id="SSF57903">
    <property type="entry name" value="FYVE/PHD zinc finger"/>
    <property type="match status" value="1"/>
</dbReference>
<dbReference type="GO" id="GO:0004402">
    <property type="term" value="F:histone acetyltransferase activity"/>
    <property type="evidence" value="ECO:0007669"/>
    <property type="project" value="InterPro"/>
</dbReference>
<dbReference type="Pfam" id="PF08214">
    <property type="entry name" value="HAT_KAT11"/>
    <property type="match status" value="1"/>
</dbReference>
<reference evidence="20 21" key="1">
    <citation type="submission" date="2024-01" db="EMBL/GenBank/DDBJ databases">
        <title>A telomere-to-telomere, gap-free genome of sweet tea (Lithocarpus litseifolius).</title>
        <authorList>
            <person name="Zhou J."/>
        </authorList>
    </citation>
    <scope>NUCLEOTIDE SEQUENCE [LARGE SCALE GENOMIC DNA]</scope>
    <source>
        <strain evidence="20">Zhou-2022a</strain>
        <tissue evidence="20">Leaf</tissue>
    </source>
</reference>
<evidence type="ECO:0000259" key="16">
    <source>
        <dbReference type="PROSITE" id="PS50016"/>
    </source>
</evidence>